<keyword evidence="3" id="KW-0460">Magnesium</keyword>
<comment type="catalytic activity">
    <reaction evidence="3 4">
        <text>N-[(R)-4-phosphopantothenoyl]-L-cysteine + H(+) = (R)-4'-phosphopantetheine + CO2</text>
        <dbReference type="Rhea" id="RHEA:16793"/>
        <dbReference type="ChEBI" id="CHEBI:15378"/>
        <dbReference type="ChEBI" id="CHEBI:16526"/>
        <dbReference type="ChEBI" id="CHEBI:59458"/>
        <dbReference type="ChEBI" id="CHEBI:61723"/>
        <dbReference type="EC" id="4.1.1.36"/>
    </reaction>
</comment>
<keyword evidence="3" id="KW-0511">Multifunctional enzyme</keyword>
<comment type="cofactor">
    <cofactor evidence="3">
        <name>Mg(2+)</name>
        <dbReference type="ChEBI" id="CHEBI:18420"/>
    </cofactor>
</comment>
<dbReference type="HAMAP" id="MF_02225">
    <property type="entry name" value="CoaBC"/>
    <property type="match status" value="1"/>
</dbReference>
<dbReference type="InterPro" id="IPR003382">
    <property type="entry name" value="Flavoprotein"/>
</dbReference>
<comment type="similarity">
    <text evidence="3 4">In the C-terminal section; belongs to the PPC synthetase family.</text>
</comment>
<dbReference type="GO" id="GO:0046872">
    <property type="term" value="F:metal ion binding"/>
    <property type="evidence" value="ECO:0007669"/>
    <property type="project" value="UniProtKB-KW"/>
</dbReference>
<feature type="active site" description="Proton donor" evidence="3">
    <location>
        <position position="155"/>
    </location>
</feature>
<reference evidence="8" key="1">
    <citation type="submission" date="2018-04" db="EMBL/GenBank/DDBJ databases">
        <authorList>
            <person name="Cornet L."/>
        </authorList>
    </citation>
    <scope>NUCLEOTIDE SEQUENCE [LARGE SCALE GENOMIC DNA]</scope>
</reference>
<evidence type="ECO:0000256" key="3">
    <source>
        <dbReference type="HAMAP-Rule" id="MF_02225"/>
    </source>
</evidence>
<keyword evidence="3 4" id="KW-0288">FMN</keyword>
<dbReference type="InterPro" id="IPR035929">
    <property type="entry name" value="CoaB-like_sf"/>
</dbReference>
<gene>
    <name evidence="3 7" type="primary">coaBC</name>
    <name evidence="7" type="ORF">DCF25_07680</name>
</gene>
<feature type="binding site" evidence="3">
    <location>
        <position position="282"/>
    </location>
    <ligand>
        <name>CTP</name>
        <dbReference type="ChEBI" id="CHEBI:37563"/>
    </ligand>
</feature>
<dbReference type="InterPro" id="IPR007085">
    <property type="entry name" value="DNA/pantothenate-metab_flavo_C"/>
</dbReference>
<proteinExistence type="inferred from homology"/>
<dbReference type="NCBIfam" id="TIGR00521">
    <property type="entry name" value="coaBC_dfp"/>
    <property type="match status" value="1"/>
</dbReference>
<organism evidence="7 8">
    <name type="scientific">Leptolyngbya foveolarum</name>
    <dbReference type="NCBI Taxonomy" id="47253"/>
    <lineage>
        <taxon>Bacteria</taxon>
        <taxon>Bacillati</taxon>
        <taxon>Cyanobacteriota</taxon>
        <taxon>Cyanophyceae</taxon>
        <taxon>Leptolyngbyales</taxon>
        <taxon>Leptolyngbyaceae</taxon>
        <taxon>Leptolyngbya group</taxon>
        <taxon>Leptolyngbya</taxon>
    </lineage>
</organism>
<comment type="similarity">
    <text evidence="3 4">In the N-terminal section; belongs to the HFCD (homo-oligomeric flavin containing Cys decarboxylase) superfamily.</text>
</comment>
<name>A0A2W4UKX4_9CYAN</name>
<accession>A0A2W4UKX4</accession>
<dbReference type="UniPathway" id="UPA00241">
    <property type="reaction ID" value="UER00353"/>
</dbReference>
<dbReference type="EMBL" id="QBMC01000037">
    <property type="protein sequence ID" value="PZO19877.1"/>
    <property type="molecule type" value="Genomic_DNA"/>
</dbReference>
<reference evidence="7 8" key="2">
    <citation type="submission" date="2018-06" db="EMBL/GenBank/DDBJ databases">
        <title>Metagenomic assembly of (sub)arctic Cyanobacteria and their associated microbiome from non-axenic cultures.</title>
        <authorList>
            <person name="Baurain D."/>
        </authorList>
    </citation>
    <scope>NUCLEOTIDE SEQUENCE [LARGE SCALE GENOMIC DNA]</scope>
    <source>
        <strain evidence="7">ULC129bin1</strain>
    </source>
</reference>
<feature type="domain" description="DNA/pantothenate metabolism flavoprotein C-terminal" evidence="6">
    <location>
        <begin position="185"/>
        <end position="397"/>
    </location>
</feature>
<comment type="caution">
    <text evidence="7">The sequence shown here is derived from an EMBL/GenBank/DDBJ whole genome shotgun (WGS) entry which is preliminary data.</text>
</comment>
<dbReference type="GO" id="GO:0071513">
    <property type="term" value="C:phosphopantothenoylcysteine decarboxylase complex"/>
    <property type="evidence" value="ECO:0007669"/>
    <property type="project" value="TreeGrafter"/>
</dbReference>
<dbReference type="InterPro" id="IPR005252">
    <property type="entry name" value="CoaBC"/>
</dbReference>
<comment type="catalytic activity">
    <reaction evidence="3 4">
        <text>(R)-4'-phosphopantothenate + L-cysteine + CTP = N-[(R)-4-phosphopantothenoyl]-L-cysteine + CMP + diphosphate + H(+)</text>
        <dbReference type="Rhea" id="RHEA:19397"/>
        <dbReference type="ChEBI" id="CHEBI:10986"/>
        <dbReference type="ChEBI" id="CHEBI:15378"/>
        <dbReference type="ChEBI" id="CHEBI:33019"/>
        <dbReference type="ChEBI" id="CHEBI:35235"/>
        <dbReference type="ChEBI" id="CHEBI:37563"/>
        <dbReference type="ChEBI" id="CHEBI:59458"/>
        <dbReference type="ChEBI" id="CHEBI:60377"/>
        <dbReference type="EC" id="6.3.2.5"/>
    </reaction>
</comment>
<evidence type="ECO:0000259" key="6">
    <source>
        <dbReference type="Pfam" id="PF04127"/>
    </source>
</evidence>
<evidence type="ECO:0000256" key="2">
    <source>
        <dbReference type="ARBA" id="ARBA00023239"/>
    </source>
</evidence>
<dbReference type="PANTHER" id="PTHR14359">
    <property type="entry name" value="HOMO-OLIGOMERIC FLAVIN CONTAINING CYS DECARBOXYLASE FAMILY"/>
    <property type="match status" value="1"/>
</dbReference>
<comment type="pathway">
    <text evidence="3 4">Cofactor biosynthesis; coenzyme A biosynthesis; CoA from (R)-pantothenate: step 3/5.</text>
</comment>
<keyword evidence="3 4" id="KW-0436">Ligase</keyword>
<comment type="cofactor">
    <cofactor evidence="3">
        <name>FMN</name>
        <dbReference type="ChEBI" id="CHEBI:58210"/>
    </cofactor>
    <text evidence="3">Binds 1 FMN per subunit.</text>
</comment>
<feature type="binding site" evidence="3">
    <location>
        <position position="341"/>
    </location>
    <ligand>
        <name>CTP</name>
        <dbReference type="ChEBI" id="CHEBI:37563"/>
    </ligand>
</feature>
<evidence type="ECO:0000313" key="8">
    <source>
        <dbReference type="Proteomes" id="UP000249354"/>
    </source>
</evidence>
<feature type="binding site" evidence="3">
    <location>
        <begin position="308"/>
        <end position="311"/>
    </location>
    <ligand>
        <name>CTP</name>
        <dbReference type="ChEBI" id="CHEBI:37563"/>
    </ligand>
</feature>
<dbReference type="InterPro" id="IPR036551">
    <property type="entry name" value="Flavin_trans-like"/>
</dbReference>
<feature type="binding site" evidence="3">
    <location>
        <position position="345"/>
    </location>
    <ligand>
        <name>CTP</name>
        <dbReference type="ChEBI" id="CHEBI:37563"/>
    </ligand>
</feature>
<evidence type="ECO:0000256" key="1">
    <source>
        <dbReference type="ARBA" id="ARBA00022793"/>
    </source>
</evidence>
<feature type="region of interest" description="Phosphopantothenate--cysteine ligase" evidence="3">
    <location>
        <begin position="190"/>
        <end position="399"/>
    </location>
</feature>
<protein>
    <recommendedName>
        <fullName evidence="3">Coenzyme A biosynthesis bifunctional protein CoaBC</fullName>
    </recommendedName>
    <alternativeName>
        <fullName evidence="3">DNA/pantothenate metabolism flavoprotein</fullName>
    </alternativeName>
    <alternativeName>
        <fullName evidence="3">Phosphopantothenoylcysteine synthetase/decarboxylase</fullName>
        <shortName evidence="3">PPCS-PPCDC</shortName>
    </alternativeName>
    <domain>
        <recommendedName>
            <fullName evidence="3">Phosphopantothenoylcysteine decarboxylase</fullName>
            <shortName evidence="3">PPC decarboxylase</shortName>
            <shortName evidence="3">PPC-DC</shortName>
            <ecNumber evidence="3">4.1.1.36</ecNumber>
        </recommendedName>
        <alternativeName>
            <fullName evidence="3">CoaC</fullName>
        </alternativeName>
    </domain>
    <domain>
        <recommendedName>
            <fullName evidence="3">Phosphopantothenate--cysteine ligase</fullName>
            <ecNumber evidence="3">6.3.2.5</ecNumber>
        </recommendedName>
        <alternativeName>
            <fullName evidence="3">CoaB</fullName>
        </alternativeName>
        <alternativeName>
            <fullName evidence="3">Phosphopantothenoylcysteine synthetase</fullName>
            <shortName evidence="3">PPC synthetase</shortName>
            <shortName evidence="3">PPC-S</shortName>
        </alternativeName>
    </domain>
</protein>
<dbReference type="GO" id="GO:0004632">
    <property type="term" value="F:phosphopantothenate--cysteine ligase activity"/>
    <property type="evidence" value="ECO:0007669"/>
    <property type="project" value="UniProtKB-UniRule"/>
</dbReference>
<keyword evidence="3 4" id="KW-0285">Flavoprotein</keyword>
<evidence type="ECO:0000313" key="7">
    <source>
        <dbReference type="EMBL" id="PZO19877.1"/>
    </source>
</evidence>
<comment type="function">
    <text evidence="3">Catalyzes two sequential steps in the biosynthesis of coenzyme A. In the first step cysteine is conjugated to 4'-phosphopantothenate to form 4-phosphopantothenoylcysteine. In the second step the latter compound is decarboxylated to form 4'-phosphopantotheine.</text>
</comment>
<evidence type="ECO:0000259" key="5">
    <source>
        <dbReference type="Pfam" id="PF02441"/>
    </source>
</evidence>
<dbReference type="Pfam" id="PF02441">
    <property type="entry name" value="Flavoprotein"/>
    <property type="match status" value="1"/>
</dbReference>
<dbReference type="AlphaFoldDB" id="A0A2W4UKX4"/>
<evidence type="ECO:0000256" key="4">
    <source>
        <dbReference type="RuleBase" id="RU364078"/>
    </source>
</evidence>
<comment type="caution">
    <text evidence="3">Lacks conserved residue(s) required for the propagation of feature annotation.</text>
</comment>
<feature type="binding site" evidence="3">
    <location>
        <position position="292"/>
    </location>
    <ligand>
        <name>CTP</name>
        <dbReference type="ChEBI" id="CHEBI:37563"/>
    </ligand>
</feature>
<comment type="pathway">
    <text evidence="3 4">Cofactor biosynthesis; coenzyme A biosynthesis; CoA from (R)-pantothenate: step 2/5.</text>
</comment>
<dbReference type="GO" id="GO:0015941">
    <property type="term" value="P:pantothenate catabolic process"/>
    <property type="evidence" value="ECO:0007669"/>
    <property type="project" value="InterPro"/>
</dbReference>
<dbReference type="PANTHER" id="PTHR14359:SF6">
    <property type="entry name" value="PHOSPHOPANTOTHENOYLCYSTEINE DECARBOXYLASE"/>
    <property type="match status" value="1"/>
</dbReference>
<keyword evidence="1 3" id="KW-0210">Decarboxylase</keyword>
<dbReference type="GO" id="GO:0015937">
    <property type="term" value="P:coenzyme A biosynthetic process"/>
    <property type="evidence" value="ECO:0007669"/>
    <property type="project" value="UniProtKB-UniRule"/>
</dbReference>
<dbReference type="Gene3D" id="3.40.50.10300">
    <property type="entry name" value="CoaB-like"/>
    <property type="match status" value="1"/>
</dbReference>
<sequence length="399" mass="42251">MNVLIGVTGGVAAYKVCEVVSTLAKSGASVRVMMTARSQDFVSALTFAALARNAVYTDVEFWSAQQGRPLHIELGEWADVLAITPLTANTLGKLAHGLADNLLTNTVLASVCPVLLAPAMNTDMWQQQSVQRNWEGLRQDARYHTVGPGAGRLACDRIGTGRMAEPVEIVAQIDSLLHTQGQRDLTGKRLLISTGSTQEYIDPVRYIGNPATGRMGIALALAGLHRGASVTLVHGPMSAELKATVPGDVRTIGVTTAAEMEQVLLAETAIADWIIMAAAVADVRPTTTADFKLPKKDLPSSLPLSAVPDIVAKLSAGRTAGQKVIGFAAQTGDVVAPALDKLKRKQLDVILANPIDQPGSGFGSLDNEGVILAADGRQVTVGRLSKLRLAHQLYDFLLR</sequence>
<feature type="domain" description="Flavoprotein" evidence="5">
    <location>
        <begin position="1"/>
        <end position="175"/>
    </location>
</feature>
<dbReference type="Gene3D" id="3.40.50.1950">
    <property type="entry name" value="Flavin prenyltransferase-like"/>
    <property type="match status" value="1"/>
</dbReference>
<keyword evidence="2 3" id="KW-0456">Lyase</keyword>
<dbReference type="SUPFAM" id="SSF102645">
    <property type="entry name" value="CoaB-like"/>
    <property type="match status" value="1"/>
</dbReference>
<dbReference type="SUPFAM" id="SSF52507">
    <property type="entry name" value="Homo-oligomeric flavin-containing Cys decarboxylases, HFCD"/>
    <property type="match status" value="1"/>
</dbReference>
<feature type="binding site" evidence="3">
    <location>
        <position position="327"/>
    </location>
    <ligand>
        <name>CTP</name>
        <dbReference type="ChEBI" id="CHEBI:37563"/>
    </ligand>
</feature>
<dbReference type="Proteomes" id="UP000249354">
    <property type="component" value="Unassembled WGS sequence"/>
</dbReference>
<keyword evidence="3" id="KW-0479">Metal-binding</keyword>
<dbReference type="GO" id="GO:0004633">
    <property type="term" value="F:phosphopantothenoylcysteine decarboxylase activity"/>
    <property type="evidence" value="ECO:0007669"/>
    <property type="project" value="UniProtKB-UniRule"/>
</dbReference>
<dbReference type="EC" id="6.3.2.5" evidence="3"/>
<dbReference type="EC" id="4.1.1.36" evidence="3"/>
<dbReference type="GO" id="GO:0010181">
    <property type="term" value="F:FMN binding"/>
    <property type="evidence" value="ECO:0007669"/>
    <property type="project" value="UniProtKB-UniRule"/>
</dbReference>
<feature type="region of interest" description="Phosphopantothenoylcysteine decarboxylase" evidence="3">
    <location>
        <begin position="1"/>
        <end position="189"/>
    </location>
</feature>
<comment type="function">
    <text evidence="4">Catalyzes two steps in the biosynthesis of coenzyme A. In the first step cysteine is conjugated to 4'-phosphopantothenate to form 4-phosphopantothenoylcysteine, in the latter compound is decarboxylated to form 4'-phosphopantotheine.</text>
</comment>
<dbReference type="Pfam" id="PF04127">
    <property type="entry name" value="DFP"/>
    <property type="match status" value="1"/>
</dbReference>